<sequence>MPSTEQVIKGLEVFEAQVKAYDEKFRKKKILPKNHDWRPYRWCSRDIVFALLVVQQNRKGNYLDVDVCLIAQPPQYIENSGARVALGFLLSEAYKCGGTMELVFSKNIEGGRVPAYICDLAIEMGVKLKHVFEGHITPFESRQLYLGLAGFSKMAQEKIMKMAVDKTISSERVCFMVMGGVWSLPEAETIILGSKHPERVLQSASEPDERHLYLNDLLVASTSILGGVLDRKLLRTELVENGQIVESEDEEFPLVIDFDPVHFAKIYRAETDMIVPWIDENKILFSGQKMVVLIRARSDSEIQKYFPKDLESLKKLIAKYRKDAQIMILYLLPRDFEDVSLTTQSQIIEQLKKAGVYLMISPENMASLNKEAIRRLETGRRTRQ</sequence>
<dbReference type="EMBL" id="LCIE01000003">
    <property type="protein sequence ID" value="KKT49674.1"/>
    <property type="molecule type" value="Genomic_DNA"/>
</dbReference>
<name>A0A0G1KP08_9BACT</name>
<reference evidence="1 2" key="1">
    <citation type="journal article" date="2015" name="Nature">
        <title>rRNA introns, odd ribosomes, and small enigmatic genomes across a large radiation of phyla.</title>
        <authorList>
            <person name="Brown C.T."/>
            <person name="Hug L.A."/>
            <person name="Thomas B.C."/>
            <person name="Sharon I."/>
            <person name="Castelle C.J."/>
            <person name="Singh A."/>
            <person name="Wilkins M.J."/>
            <person name="Williams K.H."/>
            <person name="Banfield J.F."/>
        </authorList>
    </citation>
    <scope>NUCLEOTIDE SEQUENCE [LARGE SCALE GENOMIC DNA]</scope>
</reference>
<gene>
    <name evidence="1" type="ORF">UW41_C0003G0041</name>
</gene>
<comment type="caution">
    <text evidence="1">The sequence shown here is derived from an EMBL/GenBank/DDBJ whole genome shotgun (WGS) entry which is preliminary data.</text>
</comment>
<proteinExistence type="predicted"/>
<dbReference type="AlphaFoldDB" id="A0A0G1KP08"/>
<protein>
    <submittedName>
        <fullName evidence="1">Uncharacterized protein</fullName>
    </submittedName>
</protein>
<dbReference type="Proteomes" id="UP000034172">
    <property type="component" value="Unassembled WGS sequence"/>
</dbReference>
<evidence type="ECO:0000313" key="2">
    <source>
        <dbReference type="Proteomes" id="UP000034172"/>
    </source>
</evidence>
<dbReference type="STRING" id="1618392.UW41_C0003G0041"/>
<organism evidence="1 2">
    <name type="scientific">Candidatus Collierbacteria bacterium GW2011_GWC2_44_18</name>
    <dbReference type="NCBI Taxonomy" id="1618392"/>
    <lineage>
        <taxon>Bacteria</taxon>
        <taxon>Candidatus Collieribacteriota</taxon>
    </lineage>
</organism>
<accession>A0A0G1KP08</accession>
<evidence type="ECO:0000313" key="1">
    <source>
        <dbReference type="EMBL" id="KKT49674.1"/>
    </source>
</evidence>